<evidence type="ECO:0000256" key="2">
    <source>
        <dbReference type="ARBA" id="ARBA00022723"/>
    </source>
</evidence>
<dbReference type="CDD" id="cd03469">
    <property type="entry name" value="Rieske_RO_Alpha_N"/>
    <property type="match status" value="1"/>
</dbReference>
<keyword evidence="2" id="KW-0479">Metal-binding</keyword>
<dbReference type="GO" id="GO:0051537">
    <property type="term" value="F:2 iron, 2 sulfur cluster binding"/>
    <property type="evidence" value="ECO:0007669"/>
    <property type="project" value="UniProtKB-KW"/>
</dbReference>
<dbReference type="Gene3D" id="3.90.380.10">
    <property type="entry name" value="Naphthalene 1,2-dioxygenase Alpha Subunit, Chain A, domain 1"/>
    <property type="match status" value="1"/>
</dbReference>
<dbReference type="GO" id="GO:0004497">
    <property type="term" value="F:monooxygenase activity"/>
    <property type="evidence" value="ECO:0007669"/>
    <property type="project" value="UniProtKB-KW"/>
</dbReference>
<name>A0AAC8Q3B0_9BACT</name>
<evidence type="ECO:0000313" key="10">
    <source>
        <dbReference type="Proteomes" id="UP000256345"/>
    </source>
</evidence>
<dbReference type="InterPro" id="IPR036922">
    <property type="entry name" value="Rieske_2Fe-2S_sf"/>
</dbReference>
<evidence type="ECO:0000313" key="9">
    <source>
        <dbReference type="Proteomes" id="UP000035579"/>
    </source>
</evidence>
<dbReference type="PANTHER" id="PTHR21266:SF59">
    <property type="entry name" value="BLR4922 PROTEIN"/>
    <property type="match status" value="1"/>
</dbReference>
<keyword evidence="10" id="KW-1185">Reference proteome</keyword>
<evidence type="ECO:0000256" key="4">
    <source>
        <dbReference type="ARBA" id="ARBA00023004"/>
    </source>
</evidence>
<accession>A0AAC8Q3B0</accession>
<keyword evidence="5" id="KW-0411">Iron-sulfur</keyword>
<dbReference type="InterPro" id="IPR044043">
    <property type="entry name" value="VanA_C_cat"/>
</dbReference>
<dbReference type="Gene3D" id="2.102.10.10">
    <property type="entry name" value="Rieske [2Fe-2S] iron-sulphur domain"/>
    <property type="match status" value="1"/>
</dbReference>
<keyword evidence="4" id="KW-0408">Iron</keyword>
<dbReference type="RefSeq" id="WP_047854693.1">
    <property type="nucleotide sequence ID" value="NZ_CP011509.1"/>
</dbReference>
<dbReference type="Pfam" id="PF00355">
    <property type="entry name" value="Rieske"/>
    <property type="match status" value="1"/>
</dbReference>
<dbReference type="AlphaFoldDB" id="A0AAC8Q3B0"/>
<dbReference type="Proteomes" id="UP000035579">
    <property type="component" value="Chromosome"/>
</dbReference>
<dbReference type="PROSITE" id="PS51296">
    <property type="entry name" value="RIESKE"/>
    <property type="match status" value="1"/>
</dbReference>
<feature type="domain" description="Rieske" evidence="6">
    <location>
        <begin position="14"/>
        <end position="119"/>
    </location>
</feature>
<dbReference type="GO" id="GO:0046872">
    <property type="term" value="F:metal ion binding"/>
    <property type="evidence" value="ECO:0007669"/>
    <property type="project" value="UniProtKB-KW"/>
</dbReference>
<evidence type="ECO:0000313" key="7">
    <source>
        <dbReference type="EMBL" id="AKI99648.1"/>
    </source>
</evidence>
<keyword evidence="1" id="KW-0001">2Fe-2S</keyword>
<gene>
    <name evidence="7" type="ORF">AA314_01275</name>
    <name evidence="8" type="ORF">ATI61_109158</name>
</gene>
<organism evidence="7 9">
    <name type="scientific">Archangium gephyra</name>
    <dbReference type="NCBI Taxonomy" id="48"/>
    <lineage>
        <taxon>Bacteria</taxon>
        <taxon>Pseudomonadati</taxon>
        <taxon>Myxococcota</taxon>
        <taxon>Myxococcia</taxon>
        <taxon>Myxococcales</taxon>
        <taxon>Cystobacterineae</taxon>
        <taxon>Archangiaceae</taxon>
        <taxon>Archangium</taxon>
    </lineage>
</organism>
<proteinExistence type="predicted"/>
<dbReference type="Proteomes" id="UP000256345">
    <property type="component" value="Unassembled WGS sequence"/>
</dbReference>
<evidence type="ECO:0000313" key="8">
    <source>
        <dbReference type="EMBL" id="REG27821.1"/>
    </source>
</evidence>
<dbReference type="InterPro" id="IPR017941">
    <property type="entry name" value="Rieske_2Fe-2S"/>
</dbReference>
<reference evidence="8 10" key="2">
    <citation type="submission" date="2018-08" db="EMBL/GenBank/DDBJ databases">
        <title>Genomic Encyclopedia of Archaeal and Bacterial Type Strains, Phase II (KMG-II): from individual species to whole genera.</title>
        <authorList>
            <person name="Goeker M."/>
        </authorList>
    </citation>
    <scope>NUCLEOTIDE SEQUENCE [LARGE SCALE GENOMIC DNA]</scope>
    <source>
        <strain evidence="8 10">DSM 2261</strain>
    </source>
</reference>
<dbReference type="SUPFAM" id="SSF50022">
    <property type="entry name" value="ISP domain"/>
    <property type="match status" value="1"/>
</dbReference>
<keyword evidence="3" id="KW-0560">Oxidoreductase</keyword>
<protein>
    <submittedName>
        <fullName evidence="8">Vanillate O-demethylase monooxygenase subunit</fullName>
    </submittedName>
    <submittedName>
        <fullName evidence="7">Vanillate O-demethylase oxygenase like protein</fullName>
    </submittedName>
</protein>
<dbReference type="KEGG" id="age:AA314_01275"/>
<reference evidence="7 9" key="1">
    <citation type="submission" date="2015-05" db="EMBL/GenBank/DDBJ databases">
        <title>Genome assembly of Archangium gephyra DSM 2261.</title>
        <authorList>
            <person name="Sharma G."/>
            <person name="Subramanian S."/>
        </authorList>
    </citation>
    <scope>NUCLEOTIDE SEQUENCE [LARGE SCALE GENOMIC DNA]</scope>
    <source>
        <strain evidence="7 9">DSM 2261</strain>
    </source>
</reference>
<evidence type="ECO:0000256" key="1">
    <source>
        <dbReference type="ARBA" id="ARBA00022714"/>
    </source>
</evidence>
<keyword evidence="8" id="KW-0503">Monooxygenase</keyword>
<evidence type="ECO:0000256" key="3">
    <source>
        <dbReference type="ARBA" id="ARBA00023002"/>
    </source>
</evidence>
<evidence type="ECO:0000259" key="6">
    <source>
        <dbReference type="PROSITE" id="PS51296"/>
    </source>
</evidence>
<dbReference type="SUPFAM" id="SSF55961">
    <property type="entry name" value="Bet v1-like"/>
    <property type="match status" value="1"/>
</dbReference>
<dbReference type="Pfam" id="PF19112">
    <property type="entry name" value="VanA_C"/>
    <property type="match status" value="1"/>
</dbReference>
<dbReference type="PANTHER" id="PTHR21266">
    <property type="entry name" value="IRON-SULFUR DOMAIN CONTAINING PROTEIN"/>
    <property type="match status" value="1"/>
</dbReference>
<dbReference type="EMBL" id="CP011509">
    <property type="protein sequence ID" value="AKI99648.1"/>
    <property type="molecule type" value="Genomic_DNA"/>
</dbReference>
<dbReference type="InterPro" id="IPR050584">
    <property type="entry name" value="Cholesterol_7-desaturase"/>
</dbReference>
<dbReference type="EMBL" id="QUMU01000009">
    <property type="protein sequence ID" value="REG27821.1"/>
    <property type="molecule type" value="Genomic_DNA"/>
</dbReference>
<evidence type="ECO:0000256" key="5">
    <source>
        <dbReference type="ARBA" id="ARBA00023014"/>
    </source>
</evidence>
<sequence length="336" mass="37816">MLDGFADEGFADVWTPVAMSKEVGKAPHALTLAGERLVLFRDAQGRVSALHDQCPHRGVKLSLGKVGKDGCLECPFHGWRFASGGACTHIPLNPMPEEKRQRYAATAFPVRERGGLIWLYTRPGAEAPEELSVPSVMEQPGVHVWHYAETWNAHWTRAMENMLDSPHLPFVHRRTIGGALARRMKPDSRMEMEVHPTPTGFRTSWTLDGAASDAYLDWLRPNGMSLKIPIPQRLMQLFMWCVPVDADHTRMMLVSTRDFLKFQPLAAALDHFNKRILREDQAVVESSHPVESPPVSEERSVATDRATLAFRRWYLERKKQGPRETAALTEAPPLAS</sequence>